<name>A0A448YM48_BRENA</name>
<feature type="region of interest" description="Disordered" evidence="2">
    <location>
        <begin position="415"/>
        <end position="435"/>
    </location>
</feature>
<feature type="compositionally biased region" description="Basic and acidic residues" evidence="2">
    <location>
        <begin position="447"/>
        <end position="471"/>
    </location>
</feature>
<dbReference type="GO" id="GO:0008298">
    <property type="term" value="P:intracellular mRNA localization"/>
    <property type="evidence" value="ECO:0007669"/>
    <property type="project" value="TreeGrafter"/>
</dbReference>
<dbReference type="EMBL" id="CAACVR010000014">
    <property type="protein sequence ID" value="VEU21933.1"/>
    <property type="molecule type" value="Genomic_DNA"/>
</dbReference>
<feature type="coiled-coil region" evidence="1">
    <location>
        <begin position="238"/>
        <end position="285"/>
    </location>
</feature>
<dbReference type="Proteomes" id="UP000290900">
    <property type="component" value="Unassembled WGS sequence"/>
</dbReference>
<feature type="compositionally biased region" description="Acidic residues" evidence="2">
    <location>
        <begin position="472"/>
        <end position="481"/>
    </location>
</feature>
<dbReference type="FunCoup" id="A0A448YM48">
    <property type="interactions" value="213"/>
</dbReference>
<proteinExistence type="predicted"/>
<evidence type="ECO:0000256" key="1">
    <source>
        <dbReference type="SAM" id="Coils"/>
    </source>
</evidence>
<feature type="region of interest" description="Disordered" evidence="2">
    <location>
        <begin position="325"/>
        <end position="346"/>
    </location>
</feature>
<sequence>MSESSEPEEYHHERPSKPRRYIKSPDFKARDAKVTEIRSSIKQIDEELAKINKDIEVTVTPKPVQEKRKALTSELGGVIRVQSELKKKRALINDQIKAVNLSLKKKIATIQTKTSKHSFKSGEDIDKKIKSLEDLIDTGTLKIVDERRNIKEISSLRRIRKDFSSIQDEQKLIDEDKAKIAELRKSLGDANNKEAQEEFEKVTKELDDLSVETKGIQKKRDELFSSRRELYKKKDGLYDELRSVKQDYDNQFKKFKQELENEKKKREEEEKEFKLNARKEELEAQIVKIQDSAKQPANSKEITTVESLLIHFDPSYVKTLSNSEVNSTDDKLNSHHKQSKVEMPANAVLFKKEPENFFVGTKSKKGKKHNNNKKKSTKFVLEPVLISELSSLGIPLPASQEDSDKTVELLKAKLNEFKEGQDDKTKANIAAGEDKVKELQKQIEGLDKEIEAEQEAEKKRKEQKAEEKVEVKEEEEAEEKAEEEKEDKKPADDDSTQ</sequence>
<dbReference type="AlphaFoldDB" id="A0A448YM48"/>
<dbReference type="InParanoid" id="A0A448YM48"/>
<gene>
    <name evidence="3" type="ORF">BRENAR_LOCUS2665</name>
</gene>
<dbReference type="GO" id="GO:0042175">
    <property type="term" value="C:nuclear outer membrane-endoplasmic reticulum membrane network"/>
    <property type="evidence" value="ECO:0007669"/>
    <property type="project" value="TreeGrafter"/>
</dbReference>
<feature type="region of interest" description="Disordered" evidence="2">
    <location>
        <begin position="447"/>
        <end position="497"/>
    </location>
</feature>
<dbReference type="PANTHER" id="PTHR31027:SF2">
    <property type="entry name" value="LEBERCILIN DOMAIN-CONTAINING PROTEIN"/>
    <property type="match status" value="1"/>
</dbReference>
<dbReference type="GO" id="GO:1990904">
    <property type="term" value="C:ribonucleoprotein complex"/>
    <property type="evidence" value="ECO:0007669"/>
    <property type="project" value="TreeGrafter"/>
</dbReference>
<dbReference type="OrthoDB" id="2195113at2759"/>
<feature type="region of interest" description="Disordered" evidence="2">
    <location>
        <begin position="1"/>
        <end position="27"/>
    </location>
</feature>
<accession>A0A448YM48</accession>
<dbReference type="InterPro" id="IPR039604">
    <property type="entry name" value="Bfr1"/>
</dbReference>
<reference evidence="3 4" key="1">
    <citation type="submission" date="2018-12" db="EMBL/GenBank/DDBJ databases">
        <authorList>
            <person name="Tiukova I."/>
            <person name="Dainat J."/>
        </authorList>
    </citation>
    <scope>NUCLEOTIDE SEQUENCE [LARGE SCALE GENOMIC DNA]</scope>
</reference>
<evidence type="ECO:0000313" key="4">
    <source>
        <dbReference type="Proteomes" id="UP000290900"/>
    </source>
</evidence>
<dbReference type="GO" id="GO:0003729">
    <property type="term" value="F:mRNA binding"/>
    <property type="evidence" value="ECO:0007669"/>
    <property type="project" value="TreeGrafter"/>
</dbReference>
<keyword evidence="4" id="KW-1185">Reference proteome</keyword>
<organism evidence="3 4">
    <name type="scientific">Brettanomyces naardenensis</name>
    <name type="common">Yeast</name>
    <dbReference type="NCBI Taxonomy" id="13370"/>
    <lineage>
        <taxon>Eukaryota</taxon>
        <taxon>Fungi</taxon>
        <taxon>Dikarya</taxon>
        <taxon>Ascomycota</taxon>
        <taxon>Saccharomycotina</taxon>
        <taxon>Pichiomycetes</taxon>
        <taxon>Pichiales</taxon>
        <taxon>Pichiaceae</taxon>
        <taxon>Brettanomyces</taxon>
    </lineage>
</organism>
<evidence type="ECO:0000313" key="3">
    <source>
        <dbReference type="EMBL" id="VEU21933.1"/>
    </source>
</evidence>
<feature type="compositionally biased region" description="Basic and acidic residues" evidence="2">
    <location>
        <begin position="482"/>
        <end position="497"/>
    </location>
</feature>
<feature type="coiled-coil region" evidence="1">
    <location>
        <begin position="166"/>
        <end position="212"/>
    </location>
</feature>
<protein>
    <submittedName>
        <fullName evidence="3">DEKNAAC102948</fullName>
    </submittedName>
</protein>
<keyword evidence="1" id="KW-0175">Coiled coil</keyword>
<dbReference type="GO" id="GO:0005783">
    <property type="term" value="C:endoplasmic reticulum"/>
    <property type="evidence" value="ECO:0007669"/>
    <property type="project" value="TreeGrafter"/>
</dbReference>
<dbReference type="PANTHER" id="PTHR31027">
    <property type="entry name" value="NUCLEAR SEGREGATION PROTEIN BFR1"/>
    <property type="match status" value="1"/>
</dbReference>
<dbReference type="STRING" id="13370.A0A448YM48"/>
<evidence type="ECO:0000256" key="2">
    <source>
        <dbReference type="SAM" id="MobiDB-lite"/>
    </source>
</evidence>